<gene>
    <name evidence="7" type="ORF">JHX88_05705</name>
    <name evidence="6" type="ORF">SAMN05421772_105146</name>
</gene>
<sequence>MVRLKNSRNAVLGRKINQVLDGAWRIFQRDGYAGAGVDDIAQAAGVSKATLYAYFPDKRLMFQKTMQAAMERYQAKPLDSIPLDLPAASGLPRMTTEITGWLNSDHEIRLSRLAIGEANRFPAIARSYHQRFETLLGHPLRDRLEMFVNRRELEMEDTAMAARQLIRLCGLAVHDRAAARATGTDEATIHRSAAMAATMFLRAYGPDTRMADQRSGQRNADVAPMR</sequence>
<keyword evidence="2 4" id="KW-0238">DNA-binding</keyword>
<dbReference type="InterPro" id="IPR001647">
    <property type="entry name" value="HTH_TetR"/>
</dbReference>
<dbReference type="FunFam" id="1.10.10.60:FF:000141">
    <property type="entry name" value="TetR family transcriptional regulator"/>
    <property type="match status" value="1"/>
</dbReference>
<dbReference type="InterPro" id="IPR009057">
    <property type="entry name" value="Homeodomain-like_sf"/>
</dbReference>
<dbReference type="PANTHER" id="PTHR30055:SF146">
    <property type="entry name" value="HTH-TYPE TRANSCRIPTIONAL DUAL REGULATOR CECR"/>
    <property type="match status" value="1"/>
</dbReference>
<dbReference type="Proteomes" id="UP000186216">
    <property type="component" value="Unassembled WGS sequence"/>
</dbReference>
<evidence type="ECO:0000313" key="9">
    <source>
        <dbReference type="Proteomes" id="UP001215549"/>
    </source>
</evidence>
<dbReference type="PANTHER" id="PTHR30055">
    <property type="entry name" value="HTH-TYPE TRANSCRIPTIONAL REGULATOR RUTR"/>
    <property type="match status" value="1"/>
</dbReference>
<evidence type="ECO:0000259" key="5">
    <source>
        <dbReference type="PROSITE" id="PS50977"/>
    </source>
</evidence>
<dbReference type="GO" id="GO:0003700">
    <property type="term" value="F:DNA-binding transcription factor activity"/>
    <property type="evidence" value="ECO:0007669"/>
    <property type="project" value="TreeGrafter"/>
</dbReference>
<evidence type="ECO:0000256" key="4">
    <source>
        <dbReference type="PROSITE-ProRule" id="PRU00335"/>
    </source>
</evidence>
<evidence type="ECO:0000313" key="6">
    <source>
        <dbReference type="EMBL" id="SIS80730.1"/>
    </source>
</evidence>
<protein>
    <submittedName>
        <fullName evidence="7">TetR/AcrR family transcriptional regulator</fullName>
    </submittedName>
    <submittedName>
        <fullName evidence="6">Transcriptional regulator, TetR family</fullName>
    </submittedName>
</protein>
<dbReference type="InterPro" id="IPR050109">
    <property type="entry name" value="HTH-type_TetR-like_transc_reg"/>
</dbReference>
<reference evidence="6 8" key="1">
    <citation type="submission" date="2017-01" db="EMBL/GenBank/DDBJ databases">
        <authorList>
            <person name="Varghese N."/>
            <person name="Submissions S."/>
        </authorList>
    </citation>
    <scope>NUCLEOTIDE SEQUENCE [LARGE SCALE GENOMIC DNA]</scope>
    <source>
        <strain evidence="6 8">DSM 18447</strain>
    </source>
</reference>
<proteinExistence type="predicted"/>
<keyword evidence="1" id="KW-0805">Transcription regulation</keyword>
<keyword evidence="9" id="KW-1185">Reference proteome</keyword>
<dbReference type="Pfam" id="PF00440">
    <property type="entry name" value="TetR_N"/>
    <property type="match status" value="1"/>
</dbReference>
<accession>A0AA45W414</accession>
<dbReference type="RefSeq" id="WP_176011427.1">
    <property type="nucleotide sequence ID" value="NZ_CP067140.1"/>
</dbReference>
<feature type="DNA-binding region" description="H-T-H motif" evidence="4">
    <location>
        <begin position="36"/>
        <end position="55"/>
    </location>
</feature>
<dbReference type="PRINTS" id="PR00455">
    <property type="entry name" value="HTHTETR"/>
</dbReference>
<keyword evidence="3" id="KW-0804">Transcription</keyword>
<dbReference type="Gene3D" id="1.10.357.10">
    <property type="entry name" value="Tetracycline Repressor, domain 2"/>
    <property type="match status" value="1"/>
</dbReference>
<dbReference type="GO" id="GO:0000976">
    <property type="term" value="F:transcription cis-regulatory region binding"/>
    <property type="evidence" value="ECO:0007669"/>
    <property type="project" value="TreeGrafter"/>
</dbReference>
<name>A0AA45W414_9RHOB</name>
<dbReference type="PROSITE" id="PS50977">
    <property type="entry name" value="HTH_TETR_2"/>
    <property type="match status" value="1"/>
</dbReference>
<feature type="domain" description="HTH tetR-type" evidence="5">
    <location>
        <begin position="13"/>
        <end position="73"/>
    </location>
</feature>
<dbReference type="AlphaFoldDB" id="A0AA45W414"/>
<evidence type="ECO:0000313" key="7">
    <source>
        <dbReference type="EMBL" id="WCR04231.1"/>
    </source>
</evidence>
<dbReference type="EMBL" id="FTOU01000005">
    <property type="protein sequence ID" value="SIS80730.1"/>
    <property type="molecule type" value="Genomic_DNA"/>
</dbReference>
<evidence type="ECO:0000256" key="3">
    <source>
        <dbReference type="ARBA" id="ARBA00023163"/>
    </source>
</evidence>
<dbReference type="SUPFAM" id="SSF46689">
    <property type="entry name" value="Homeodomain-like"/>
    <property type="match status" value="1"/>
</dbReference>
<reference evidence="7 9" key="2">
    <citation type="submission" date="2021-01" db="EMBL/GenBank/DDBJ databases">
        <title>Biogeographic distribution of Paracoccus.</title>
        <authorList>
            <person name="Hollensteiner J."/>
            <person name="Leineberger J."/>
            <person name="Brinkhoff T."/>
            <person name="Daniel R."/>
        </authorList>
    </citation>
    <scope>NUCLEOTIDE SEQUENCE [LARGE SCALE GENOMIC DNA]</scope>
    <source>
        <strain evidence="7 9">DSM 18447</strain>
    </source>
</reference>
<dbReference type="Pfam" id="PF14246">
    <property type="entry name" value="TetR_C_7"/>
    <property type="match status" value="1"/>
</dbReference>
<dbReference type="InterPro" id="IPR039536">
    <property type="entry name" value="TetR_C_Proteobacteria"/>
</dbReference>
<evidence type="ECO:0000256" key="2">
    <source>
        <dbReference type="ARBA" id="ARBA00023125"/>
    </source>
</evidence>
<evidence type="ECO:0000313" key="8">
    <source>
        <dbReference type="Proteomes" id="UP000186216"/>
    </source>
</evidence>
<dbReference type="Proteomes" id="UP001215549">
    <property type="component" value="Chromosome"/>
</dbReference>
<organism evidence="6 8">
    <name type="scientific">Paracoccus saliphilus</name>
    <dbReference type="NCBI Taxonomy" id="405559"/>
    <lineage>
        <taxon>Bacteria</taxon>
        <taxon>Pseudomonadati</taxon>
        <taxon>Pseudomonadota</taxon>
        <taxon>Alphaproteobacteria</taxon>
        <taxon>Rhodobacterales</taxon>
        <taxon>Paracoccaceae</taxon>
        <taxon>Paracoccus</taxon>
    </lineage>
</organism>
<dbReference type="EMBL" id="CP067140">
    <property type="protein sequence ID" value="WCR04231.1"/>
    <property type="molecule type" value="Genomic_DNA"/>
</dbReference>
<dbReference type="Gene3D" id="1.10.10.60">
    <property type="entry name" value="Homeodomain-like"/>
    <property type="match status" value="1"/>
</dbReference>
<evidence type="ECO:0000256" key="1">
    <source>
        <dbReference type="ARBA" id="ARBA00023015"/>
    </source>
</evidence>